<protein>
    <submittedName>
        <fullName evidence="1">Uncharacterized protein</fullName>
    </submittedName>
</protein>
<gene>
    <name evidence="1" type="ORF">H6G95_02065</name>
</gene>
<comment type="caution">
    <text evidence="1">The sequence shown here is derived from an EMBL/GenBank/DDBJ whole genome shotgun (WGS) entry which is preliminary data.</text>
</comment>
<accession>A0ABR8ENB7</accession>
<proteinExistence type="predicted"/>
<dbReference type="RefSeq" id="WP_190891366.1">
    <property type="nucleotide sequence ID" value="NZ_JACJTE010000002.1"/>
</dbReference>
<name>A0ABR8ENB7_NOSLI</name>
<dbReference type="EMBL" id="JACJTE010000002">
    <property type="protein sequence ID" value="MBD2559430.1"/>
    <property type="molecule type" value="Genomic_DNA"/>
</dbReference>
<sequence>MTRNTKYEIRLKTISFVRAQHCCAPTAWSIYDRRIIKKSLKQPILDNSHHDTFVQCVSPNNVAIADFPAHKYAE</sequence>
<keyword evidence="2" id="KW-1185">Reference proteome</keyword>
<reference evidence="1 2" key="1">
    <citation type="journal article" date="2020" name="ISME J.">
        <title>Comparative genomics reveals insights into cyanobacterial evolution and habitat adaptation.</title>
        <authorList>
            <person name="Chen M.Y."/>
            <person name="Teng W.K."/>
            <person name="Zhao L."/>
            <person name="Hu C.X."/>
            <person name="Zhou Y.K."/>
            <person name="Han B.P."/>
            <person name="Song L.R."/>
            <person name="Shu W.S."/>
        </authorList>
    </citation>
    <scope>NUCLEOTIDE SEQUENCE [LARGE SCALE GENOMIC DNA]</scope>
    <source>
        <strain evidence="1 2">FACHB-391</strain>
    </source>
</reference>
<dbReference type="Proteomes" id="UP000604661">
    <property type="component" value="Unassembled WGS sequence"/>
</dbReference>
<organism evidence="1 2">
    <name type="scientific">Nostoc linckia FACHB-391</name>
    <dbReference type="NCBI Taxonomy" id="2692906"/>
    <lineage>
        <taxon>Bacteria</taxon>
        <taxon>Bacillati</taxon>
        <taxon>Cyanobacteriota</taxon>
        <taxon>Cyanophyceae</taxon>
        <taxon>Nostocales</taxon>
        <taxon>Nostocaceae</taxon>
        <taxon>Nostoc</taxon>
    </lineage>
</organism>
<evidence type="ECO:0000313" key="2">
    <source>
        <dbReference type="Proteomes" id="UP000604661"/>
    </source>
</evidence>
<evidence type="ECO:0000313" key="1">
    <source>
        <dbReference type="EMBL" id="MBD2559430.1"/>
    </source>
</evidence>